<name>A0A9D7HN03_9PROT</name>
<sequence length="313" mass="35029">MNTALAAEQECVPDVFVWSAKYETGIEIVDTQHHGLVDLINRIGTVHREAAPVSVLEQVLDELAAYARDHFATEHRLMHEAGLDQAYVSDHVATHGSFVKQLGLMRGFLQNSPQALLPGLLRYLITWLAEHILVEDQAMAWQVRSVADGMSAEAAKAWASGRANPGHDALVEAMHRMYAELAQRNVEIERTNARLLEREHQLERARRELATFNAGLGQRVAQRTAEVYEAQLRLQQEYDAQRSLAKQLDRTRRELEARAAGSLSDEFIDGMAKELDEIEQQVAGSTSEMRDPERALASIGRLRDAIATVRSFG</sequence>
<evidence type="ECO:0000313" key="7">
    <source>
        <dbReference type="Proteomes" id="UP000807785"/>
    </source>
</evidence>
<dbReference type="CDD" id="cd12107">
    <property type="entry name" value="Hemerythrin"/>
    <property type="match status" value="1"/>
</dbReference>
<reference evidence="7" key="1">
    <citation type="journal article" date="2021" name="Nat. Commun.">
        <title>Connecting structure to function with the recovery of over 1000 high-quality metagenome-assembled genomes from activated sludge using long-read sequencing.</title>
        <authorList>
            <person name="Singleton C.M."/>
            <person name="Petriglieri F."/>
            <person name="Kristensen J.M."/>
            <person name="Kirkegaard R.H."/>
            <person name="Michaelsen T.Y."/>
            <person name="Andersen M.H."/>
            <person name="Kondrotaite Z."/>
            <person name="Karst S.M."/>
            <person name="Dueholm M.S."/>
            <person name="Nielsen P.H."/>
            <person name="Albertsen M."/>
        </authorList>
    </citation>
    <scope>NUCLEOTIDE SEQUENCE [LARGE SCALE GENOMIC DNA]</scope>
</reference>
<dbReference type="PANTHER" id="PTHR37164:SF1">
    <property type="entry name" value="BACTERIOHEMERYTHRIN"/>
    <property type="match status" value="1"/>
</dbReference>
<keyword evidence="4" id="KW-0175">Coiled coil</keyword>
<feature type="domain" description="Hemerythrin-like" evidence="5">
    <location>
        <begin position="24"/>
        <end position="139"/>
    </location>
</feature>
<feature type="coiled-coil region" evidence="4">
    <location>
        <begin position="178"/>
        <end position="208"/>
    </location>
</feature>
<dbReference type="InterPro" id="IPR012312">
    <property type="entry name" value="Hemerythrin-like"/>
</dbReference>
<organism evidence="6 7">
    <name type="scientific">Candidatus Methylophosphatis roskildensis</name>
    <dbReference type="NCBI Taxonomy" id="2899263"/>
    <lineage>
        <taxon>Bacteria</taxon>
        <taxon>Pseudomonadati</taxon>
        <taxon>Pseudomonadota</taxon>
        <taxon>Betaproteobacteria</taxon>
        <taxon>Nitrosomonadales</taxon>
        <taxon>Sterolibacteriaceae</taxon>
        <taxon>Candidatus Methylophosphatis</taxon>
    </lineage>
</organism>
<comment type="caution">
    <text evidence="6">The sequence shown here is derived from an EMBL/GenBank/DDBJ whole genome shotgun (WGS) entry which is preliminary data.</text>
</comment>
<evidence type="ECO:0000313" key="6">
    <source>
        <dbReference type="EMBL" id="MBK6974303.1"/>
    </source>
</evidence>
<dbReference type="Pfam" id="PF01814">
    <property type="entry name" value="Hemerythrin"/>
    <property type="match status" value="1"/>
</dbReference>
<dbReference type="Proteomes" id="UP000807785">
    <property type="component" value="Unassembled WGS sequence"/>
</dbReference>
<protein>
    <submittedName>
        <fullName evidence="6">Bacteriohemerythrin</fullName>
    </submittedName>
</protein>
<feature type="coiled-coil region" evidence="4">
    <location>
        <begin position="238"/>
        <end position="288"/>
    </location>
</feature>
<evidence type="ECO:0000256" key="1">
    <source>
        <dbReference type="ARBA" id="ARBA00010587"/>
    </source>
</evidence>
<dbReference type="InterPro" id="IPR035938">
    <property type="entry name" value="Hemerythrin-like_sf"/>
</dbReference>
<comment type="similarity">
    <text evidence="1">Belongs to the hemerythrin family.</text>
</comment>
<gene>
    <name evidence="6" type="ORF">IPH26_15600</name>
</gene>
<dbReference type="Gene3D" id="1.20.120.50">
    <property type="entry name" value="Hemerythrin-like"/>
    <property type="match status" value="1"/>
</dbReference>
<keyword evidence="3" id="KW-0408">Iron</keyword>
<accession>A0A9D7HN03</accession>
<keyword evidence="2" id="KW-0479">Metal-binding</keyword>
<evidence type="ECO:0000256" key="3">
    <source>
        <dbReference type="ARBA" id="ARBA00023004"/>
    </source>
</evidence>
<evidence type="ECO:0000256" key="2">
    <source>
        <dbReference type="ARBA" id="ARBA00022723"/>
    </source>
</evidence>
<dbReference type="EMBL" id="JADJEV010000004">
    <property type="protein sequence ID" value="MBK6974303.1"/>
    <property type="molecule type" value="Genomic_DNA"/>
</dbReference>
<dbReference type="SUPFAM" id="SSF47188">
    <property type="entry name" value="Hemerythrin-like"/>
    <property type="match status" value="1"/>
</dbReference>
<dbReference type="NCBIfam" id="TIGR02481">
    <property type="entry name" value="hemeryth_dom"/>
    <property type="match status" value="1"/>
</dbReference>
<evidence type="ECO:0000259" key="5">
    <source>
        <dbReference type="Pfam" id="PF01814"/>
    </source>
</evidence>
<dbReference type="InterPro" id="IPR050669">
    <property type="entry name" value="Hemerythrin"/>
</dbReference>
<dbReference type="GO" id="GO:0046872">
    <property type="term" value="F:metal ion binding"/>
    <property type="evidence" value="ECO:0007669"/>
    <property type="project" value="UniProtKB-KW"/>
</dbReference>
<dbReference type="PANTHER" id="PTHR37164">
    <property type="entry name" value="BACTERIOHEMERYTHRIN"/>
    <property type="match status" value="1"/>
</dbReference>
<dbReference type="InterPro" id="IPR012827">
    <property type="entry name" value="Hemerythrin_metal-bd"/>
</dbReference>
<dbReference type="NCBIfam" id="NF033749">
    <property type="entry name" value="bact_hemeryth"/>
    <property type="match status" value="1"/>
</dbReference>
<proteinExistence type="inferred from homology"/>
<evidence type="ECO:0000256" key="4">
    <source>
        <dbReference type="SAM" id="Coils"/>
    </source>
</evidence>
<dbReference type="AlphaFoldDB" id="A0A9D7HN03"/>